<dbReference type="Pfam" id="PF13921">
    <property type="entry name" value="Myb_DNA-bind_6"/>
    <property type="match status" value="1"/>
</dbReference>
<feature type="region of interest" description="Disordered" evidence="1">
    <location>
        <begin position="752"/>
        <end position="1320"/>
    </location>
</feature>
<name>A0A4U0X4A5_9PEZI</name>
<evidence type="ECO:0000313" key="4">
    <source>
        <dbReference type="Proteomes" id="UP000308768"/>
    </source>
</evidence>
<feature type="compositionally biased region" description="Basic and acidic residues" evidence="1">
    <location>
        <begin position="382"/>
        <end position="392"/>
    </location>
</feature>
<feature type="compositionally biased region" description="Polar residues" evidence="1">
    <location>
        <begin position="842"/>
        <end position="852"/>
    </location>
</feature>
<organism evidence="3 4">
    <name type="scientific">Cryomyces minteri</name>
    <dbReference type="NCBI Taxonomy" id="331657"/>
    <lineage>
        <taxon>Eukaryota</taxon>
        <taxon>Fungi</taxon>
        <taxon>Dikarya</taxon>
        <taxon>Ascomycota</taxon>
        <taxon>Pezizomycotina</taxon>
        <taxon>Dothideomycetes</taxon>
        <taxon>Dothideomycetes incertae sedis</taxon>
        <taxon>Cryomyces</taxon>
    </lineage>
</organism>
<feature type="region of interest" description="Disordered" evidence="1">
    <location>
        <begin position="675"/>
        <end position="735"/>
    </location>
</feature>
<feature type="region of interest" description="Disordered" evidence="1">
    <location>
        <begin position="192"/>
        <end position="439"/>
    </location>
</feature>
<accession>A0A4U0X4A5</accession>
<feature type="compositionally biased region" description="Polar residues" evidence="1">
    <location>
        <begin position="276"/>
        <end position="313"/>
    </location>
</feature>
<feature type="compositionally biased region" description="Basic and acidic residues" evidence="1">
    <location>
        <begin position="645"/>
        <end position="655"/>
    </location>
</feature>
<dbReference type="PANTHER" id="PTHR35711:SF1">
    <property type="entry name" value="ECTODERMAL, ISOFORM F"/>
    <property type="match status" value="1"/>
</dbReference>
<dbReference type="OrthoDB" id="6365676at2759"/>
<comment type="caution">
    <text evidence="3">The sequence shown here is derived from an EMBL/GenBank/DDBJ whole genome shotgun (WGS) entry which is preliminary data.</text>
</comment>
<feature type="compositionally biased region" description="Acidic residues" evidence="1">
    <location>
        <begin position="859"/>
        <end position="874"/>
    </location>
</feature>
<feature type="compositionally biased region" description="Polar residues" evidence="1">
    <location>
        <begin position="892"/>
        <end position="907"/>
    </location>
</feature>
<dbReference type="SUPFAM" id="SSF46689">
    <property type="entry name" value="Homeodomain-like"/>
    <property type="match status" value="1"/>
</dbReference>
<feature type="compositionally biased region" description="Polar residues" evidence="1">
    <location>
        <begin position="1308"/>
        <end position="1320"/>
    </location>
</feature>
<feature type="compositionally biased region" description="Low complexity" evidence="1">
    <location>
        <begin position="970"/>
        <end position="982"/>
    </location>
</feature>
<feature type="region of interest" description="Disordered" evidence="1">
    <location>
        <begin position="545"/>
        <end position="655"/>
    </location>
</feature>
<dbReference type="EMBL" id="NAJN01000748">
    <property type="protein sequence ID" value="TKA69225.1"/>
    <property type="molecule type" value="Genomic_DNA"/>
</dbReference>
<dbReference type="SMART" id="SM00717">
    <property type="entry name" value="SANT"/>
    <property type="match status" value="2"/>
</dbReference>
<feature type="compositionally biased region" description="Basic and acidic residues" evidence="1">
    <location>
        <begin position="1038"/>
        <end position="1052"/>
    </location>
</feature>
<feature type="compositionally biased region" description="Basic and acidic residues" evidence="1">
    <location>
        <begin position="214"/>
        <end position="239"/>
    </location>
</feature>
<dbReference type="PANTHER" id="PTHR35711">
    <property type="entry name" value="EXPRESSED PROTEIN"/>
    <property type="match status" value="1"/>
</dbReference>
<feature type="compositionally biased region" description="Polar residues" evidence="1">
    <location>
        <begin position="1237"/>
        <end position="1251"/>
    </location>
</feature>
<feature type="compositionally biased region" description="Basic and acidic residues" evidence="1">
    <location>
        <begin position="675"/>
        <end position="700"/>
    </location>
</feature>
<protein>
    <recommendedName>
        <fullName evidence="2">Myb-like domain-containing protein</fullName>
    </recommendedName>
</protein>
<dbReference type="Gene3D" id="1.10.10.60">
    <property type="entry name" value="Homeodomain-like"/>
    <property type="match status" value="1"/>
</dbReference>
<feature type="compositionally biased region" description="Polar residues" evidence="1">
    <location>
        <begin position="771"/>
        <end position="787"/>
    </location>
</feature>
<feature type="compositionally biased region" description="Acidic residues" evidence="1">
    <location>
        <begin position="586"/>
        <end position="610"/>
    </location>
</feature>
<feature type="compositionally biased region" description="Acidic residues" evidence="1">
    <location>
        <begin position="1101"/>
        <end position="1119"/>
    </location>
</feature>
<feature type="compositionally biased region" description="Polar residues" evidence="1">
    <location>
        <begin position="1169"/>
        <end position="1195"/>
    </location>
</feature>
<evidence type="ECO:0000313" key="3">
    <source>
        <dbReference type="EMBL" id="TKA69225.1"/>
    </source>
</evidence>
<feature type="compositionally biased region" description="Polar residues" evidence="1">
    <location>
        <begin position="717"/>
        <end position="735"/>
    </location>
</feature>
<feature type="compositionally biased region" description="Polar residues" evidence="1">
    <location>
        <begin position="204"/>
        <end position="213"/>
    </location>
</feature>
<feature type="compositionally biased region" description="Basic and acidic residues" evidence="1">
    <location>
        <begin position="611"/>
        <end position="634"/>
    </location>
</feature>
<dbReference type="Proteomes" id="UP000308768">
    <property type="component" value="Unassembled WGS sequence"/>
</dbReference>
<feature type="compositionally biased region" description="Low complexity" evidence="1">
    <location>
        <begin position="995"/>
        <end position="1008"/>
    </location>
</feature>
<feature type="domain" description="Myb-like" evidence="2">
    <location>
        <begin position="428"/>
        <end position="478"/>
    </location>
</feature>
<dbReference type="CDD" id="cd00167">
    <property type="entry name" value="SANT"/>
    <property type="match status" value="2"/>
</dbReference>
<gene>
    <name evidence="3" type="ORF">B0A49_06513</name>
</gene>
<feature type="compositionally biased region" description="Basic and acidic residues" evidence="1">
    <location>
        <begin position="314"/>
        <end position="337"/>
    </location>
</feature>
<feature type="domain" description="Myb-like" evidence="2">
    <location>
        <begin position="495"/>
        <end position="544"/>
    </location>
</feature>
<feature type="compositionally biased region" description="Polar residues" evidence="1">
    <location>
        <begin position="393"/>
        <end position="409"/>
    </location>
</feature>
<feature type="compositionally biased region" description="Polar residues" evidence="1">
    <location>
        <begin position="1009"/>
        <end position="1025"/>
    </location>
</feature>
<feature type="compositionally biased region" description="Acidic residues" evidence="1">
    <location>
        <begin position="1270"/>
        <end position="1291"/>
    </location>
</feature>
<feature type="compositionally biased region" description="Low complexity" evidence="1">
    <location>
        <begin position="1070"/>
        <end position="1080"/>
    </location>
</feature>
<evidence type="ECO:0000259" key="2">
    <source>
        <dbReference type="PROSITE" id="PS50090"/>
    </source>
</evidence>
<evidence type="ECO:0000256" key="1">
    <source>
        <dbReference type="SAM" id="MobiDB-lite"/>
    </source>
</evidence>
<feature type="compositionally biased region" description="Polar residues" evidence="1">
    <location>
        <begin position="917"/>
        <end position="962"/>
    </location>
</feature>
<sequence length="1320" mass="144409">MRLLVKIMPLPQGPANSLVTPQGSVKTAARDPITLSIAVRTEQTFREVWDIVEQRYKTNYLDPSQHSNFLFKKLQDSYGGDLDLFDTVGGIFEDEPDPKMRVVHVIQAPLDRDMSIPATSNLRPSTAQRQLRNDYFAELHRKRRLEEAEYGVALEDLHRDKPLRSREPDDYEERQVLAYNDGEDLAMLDAAHDDSPATEPPPASQESLIADSQRQPDETIDEHSKAARSRTLEYLERPDQTPLKRPRTEERPDTYDVVDSDNEQQERSAKRAKITKSPNVAPTNRQRTLGQHSKPSHVTASTPSNAPSHNTADLTDHEDHNSDAVMTEDHTLEDRTPVKANTEVRANSPVTSAKALRMLRDRRTSTSREPTSEAAEAQASARKSEVHSKNSTRENLANSFAQPSAQRGATTIRKALEASGAKSHASQKPREQARAWTEEEDETLISARIKGVLIPDIVKDLLPNRTVKACQHRYSALVDKGSGKSIEMTGTNTNKLSTRTDLWTEGDERKLLAARDKTSDWKVISNQFPARTAVACRKKYAKLVADRESGSGPQAHRATDGIAARSHQAESTRRPLRGHSGRSSPELEEADRDDVEDGDEIVDEDSDADGAEEHGTDAKLQRKAERKAAFEDKQRHKHAANRAARTLEKEEGRKRYEECQQRMLQAKEWRKAILKARTNDKARADKKSAERERKDSDRADAGLPPIHNLPPVPRKLFSSQPEDGVYSSSAQNLPSDASNEIFHASISITATANRLRLGGVPPPSTTERKSSLAQSDSFQTRNGSIRRSVSVDEESKRDKQRRVLFSSPMAARMSGTSSILNTKRDSPTVVIESPNDGKTRATKQSPSGASQHESIVISSEEEEDEEEDEEEGVEDSGSANERDMNGPGTSLAEVTQTKAKNPSSTRETAAPREGVTGETTHTAGNTQPSPVLPKNSASAANQVRHSPSQKSPASADTKQPALTQKPGLLTEQSTSTQESTVSPNKSPTLARKLRSSAQPSPASAQEAPNVTSKISVATFSPSSLIPKSPKAPSGLTRVKADSVENDESARELEYDELPIDGASSEHESEYGSSIGESEASVSLPQAPLSHTSESPEKNTSEEDEDEDEDEDVEDAEDVPESSPPEVTTAATLQEGRQSSPSDPLSLSSSGSVRRPPVKKPSPDIRRESPATQSQLGRNVSRPQLSRASLPSTQPALSKPKTHTAQVPPSTLPPRAAASSQPRSVEPKFPTLLGLRKNTPTTGNKSRTSTPITKPPSASVPVNGTNGHVSDDEDSDEDEDDEDEDEESDAEDVTATAATQKPRGRFSGISFSTLWPFKSSA</sequence>
<dbReference type="InterPro" id="IPR009057">
    <property type="entry name" value="Homeodomain-like_sf"/>
</dbReference>
<feature type="compositionally biased region" description="Low complexity" evidence="1">
    <location>
        <begin position="1138"/>
        <end position="1154"/>
    </location>
</feature>
<reference evidence="3 4" key="1">
    <citation type="submission" date="2017-03" db="EMBL/GenBank/DDBJ databases">
        <title>Genomes of endolithic fungi from Antarctica.</title>
        <authorList>
            <person name="Coleine C."/>
            <person name="Masonjones S."/>
            <person name="Stajich J.E."/>
        </authorList>
    </citation>
    <scope>NUCLEOTIDE SEQUENCE [LARGE SCALE GENOMIC DNA]</scope>
    <source>
        <strain evidence="3 4">CCFEE 5187</strain>
    </source>
</reference>
<keyword evidence="4" id="KW-1185">Reference proteome</keyword>
<feature type="compositionally biased region" description="Basic and acidic residues" evidence="1">
    <location>
        <begin position="428"/>
        <end position="437"/>
    </location>
</feature>
<proteinExistence type="predicted"/>
<dbReference type="PROSITE" id="PS50090">
    <property type="entry name" value="MYB_LIKE"/>
    <property type="match status" value="2"/>
</dbReference>
<dbReference type="InterPro" id="IPR001005">
    <property type="entry name" value="SANT/Myb"/>
</dbReference>
<feature type="compositionally biased region" description="Polar residues" evidence="1">
    <location>
        <begin position="1124"/>
        <end position="1137"/>
    </location>
</feature>